<feature type="transmembrane region" description="Helical" evidence="3">
    <location>
        <begin position="273"/>
        <end position="295"/>
    </location>
</feature>
<feature type="region of interest" description="Disordered" evidence="2">
    <location>
        <begin position="1"/>
        <end position="130"/>
    </location>
</feature>
<gene>
    <name evidence="4" type="ORF">jhhlp_001306</name>
</gene>
<comment type="caution">
    <text evidence="4">The sequence shown here is derived from an EMBL/GenBank/DDBJ whole genome shotgun (WGS) entry which is preliminary data.</text>
</comment>
<keyword evidence="1" id="KW-0175">Coiled coil</keyword>
<dbReference type="VEuPathDB" id="FungiDB:jhhlp_001306"/>
<feature type="coiled-coil region" evidence="1">
    <location>
        <begin position="217"/>
        <end position="244"/>
    </location>
</feature>
<keyword evidence="3" id="KW-0472">Membrane</keyword>
<accession>A0A2N3NHV3</accession>
<keyword evidence="5" id="KW-1185">Reference proteome</keyword>
<dbReference type="EMBL" id="NLAX01000004">
    <property type="protein sequence ID" value="PKS12010.1"/>
    <property type="molecule type" value="Genomic_DNA"/>
</dbReference>
<dbReference type="OrthoDB" id="5419542at2759"/>
<name>A0A2N3NHV3_9PEZI</name>
<dbReference type="Gene3D" id="1.20.5.50">
    <property type="match status" value="1"/>
</dbReference>
<feature type="region of interest" description="Disordered" evidence="2">
    <location>
        <begin position="313"/>
        <end position="353"/>
    </location>
</feature>
<dbReference type="InParanoid" id="A0A2N3NHV3"/>
<evidence type="ECO:0000256" key="3">
    <source>
        <dbReference type="SAM" id="Phobius"/>
    </source>
</evidence>
<dbReference type="AlphaFoldDB" id="A0A2N3NHV3"/>
<organism evidence="4 5">
    <name type="scientific">Lomentospora prolificans</name>
    <dbReference type="NCBI Taxonomy" id="41688"/>
    <lineage>
        <taxon>Eukaryota</taxon>
        <taxon>Fungi</taxon>
        <taxon>Dikarya</taxon>
        <taxon>Ascomycota</taxon>
        <taxon>Pezizomycotina</taxon>
        <taxon>Sordariomycetes</taxon>
        <taxon>Hypocreomycetidae</taxon>
        <taxon>Microascales</taxon>
        <taxon>Microascaceae</taxon>
        <taxon>Lomentospora</taxon>
    </lineage>
</organism>
<reference evidence="4 5" key="1">
    <citation type="journal article" date="2017" name="G3 (Bethesda)">
        <title>First Draft Genome Sequence of the Pathogenic Fungus Lomentospora prolificans (Formerly Scedosporium prolificans).</title>
        <authorList>
            <person name="Luo R."/>
            <person name="Zimin A."/>
            <person name="Workman R."/>
            <person name="Fan Y."/>
            <person name="Pertea G."/>
            <person name="Grossman N."/>
            <person name="Wear M.P."/>
            <person name="Jia B."/>
            <person name="Miller H."/>
            <person name="Casadevall A."/>
            <person name="Timp W."/>
            <person name="Zhang S.X."/>
            <person name="Salzberg S.L."/>
        </authorList>
    </citation>
    <scope>NUCLEOTIDE SEQUENCE [LARGE SCALE GENOMIC DNA]</scope>
    <source>
        <strain evidence="4 5">JHH-5317</strain>
    </source>
</reference>
<evidence type="ECO:0000256" key="1">
    <source>
        <dbReference type="SAM" id="Coils"/>
    </source>
</evidence>
<keyword evidence="3" id="KW-1133">Transmembrane helix</keyword>
<evidence type="ECO:0000256" key="2">
    <source>
        <dbReference type="SAM" id="MobiDB-lite"/>
    </source>
</evidence>
<proteinExistence type="predicted"/>
<dbReference type="Proteomes" id="UP000233524">
    <property type="component" value="Unassembled WGS sequence"/>
</dbReference>
<feature type="compositionally biased region" description="Basic and acidic residues" evidence="2">
    <location>
        <begin position="52"/>
        <end position="65"/>
    </location>
</feature>
<protein>
    <submittedName>
        <fullName evidence="4">Uncharacterized protein</fullName>
    </submittedName>
</protein>
<evidence type="ECO:0000313" key="4">
    <source>
        <dbReference type="EMBL" id="PKS12010.1"/>
    </source>
</evidence>
<evidence type="ECO:0000313" key="5">
    <source>
        <dbReference type="Proteomes" id="UP000233524"/>
    </source>
</evidence>
<feature type="compositionally biased region" description="Polar residues" evidence="2">
    <location>
        <begin position="88"/>
        <end position="97"/>
    </location>
</feature>
<dbReference type="STRING" id="41688.A0A2N3NHV3"/>
<sequence length="367" mass="40475">MSNSPAEAAHQPGQPPAINTTDLLKARPAHITRSVSDIQSAPAKFHSSQHAIARERQQQQQEDRPGQSSTHPYPYASRGSLDIPPTARSETFSSNPETGRGPAGVAMAPKVDESVSGPGLRKASNERKPLKDWQQVTKTVTGLKQCIVDLNEVSSDTTQRLDKTYYSVLEKIGTLQSTILGLKELAIQSQKTAETFDKDTHEVAKEVESQLNGFGHFRDQENRIEALRERIDASRKKISALSGRVDVVKDRVEGWERADKEWQERTRRRLKTFWAITSIVFLVLALLYLGAPYAASVPEPPDQPANEAVVAKELGETPETAPSSSSSGIAPGFDVSSMGDQEQRLPNLTRRSEVGGKDERLRVFDEL</sequence>
<keyword evidence="3" id="KW-0812">Transmembrane</keyword>